<dbReference type="PROSITE" id="PS51201">
    <property type="entry name" value="RCK_N"/>
    <property type="match status" value="1"/>
</dbReference>
<dbReference type="AlphaFoldDB" id="A0A445AIU2"/>
<reference evidence="8 9" key="1">
    <citation type="submission" date="2019-01" db="EMBL/GenBank/DDBJ databases">
        <title>Sequencing of cultivated peanut Arachis hypogaea provides insights into genome evolution and oil improvement.</title>
        <authorList>
            <person name="Chen X."/>
        </authorList>
    </citation>
    <scope>NUCLEOTIDE SEQUENCE [LARGE SCALE GENOMIC DNA]</scope>
    <source>
        <strain evidence="9">cv. Fuhuasheng</strain>
        <tissue evidence="8">Leaves</tissue>
    </source>
</reference>
<dbReference type="InterPro" id="IPR036721">
    <property type="entry name" value="RCK_C_sf"/>
</dbReference>
<dbReference type="InterPro" id="IPR003148">
    <property type="entry name" value="RCK_N"/>
</dbReference>
<comment type="similarity">
    <text evidence="2">Belongs to the castor/pollux (TC 1.A.1.23) family.</text>
</comment>
<accession>A0A445AIU2</accession>
<dbReference type="Gene3D" id="3.40.50.720">
    <property type="entry name" value="NAD(P)-binding Rossmann-like Domain"/>
    <property type="match status" value="1"/>
</dbReference>
<keyword evidence="3 6" id="KW-0812">Transmembrane</keyword>
<feature type="transmembrane region" description="Helical" evidence="6">
    <location>
        <begin position="162"/>
        <end position="185"/>
    </location>
</feature>
<evidence type="ECO:0000256" key="1">
    <source>
        <dbReference type="ARBA" id="ARBA00004141"/>
    </source>
</evidence>
<keyword evidence="4 6" id="KW-1133">Transmembrane helix</keyword>
<dbReference type="Proteomes" id="UP000289738">
    <property type="component" value="Chromosome B02"/>
</dbReference>
<evidence type="ECO:0000256" key="3">
    <source>
        <dbReference type="ARBA" id="ARBA00022692"/>
    </source>
</evidence>
<protein>
    <recommendedName>
        <fullName evidence="7">RCK N-terminal domain-containing protein</fullName>
    </recommendedName>
</protein>
<dbReference type="Pfam" id="PF06241">
    <property type="entry name" value="Castor_Poll_mid"/>
    <property type="match status" value="1"/>
</dbReference>
<sequence>MVLCQAQPYPCIPLLPHPSTPTLMHFSVTNRRLLPCYFNRTKCSSFHVHSRKILSEGRRHNSEDKLKSHKDNGTSQALKTKRMIQSMTLYFILRVAKMKLLDQIINVIQATIPTVFQTTNRLPLACVSNSLNKPSPLPSFSYIRWSLSRLLYLFNIRLEKNVAIFFVVLLVACVLFTAIGGFLFFKFRNGKQSLEDCLWDAWACLCDSSTHLVQQTSKERFIGFVLAMWGILLYSRLLSIMTEEFRNNMEKLREGAQMQVQETDHIIICGMNSHLPFILKQLNKYHGFAVRLGTATARRQRILLMADLPRKKIDKIAVSISKDLRHIDILSKSCSLRLTESFKRAAANKARAIIILPSKGDRYEVDTDTFLSVLALQPIPNMDSVPTIVEVSSSINSELLKSISGLKVAPVENVASKLFVQCSRQKDLIKIYRHLLNYQKNVFNLCSLPNLEGMTYSQLRHGFQEAVVCGLCRNGRIYFHPNDDEIMQKDDKVLLIGSLQNTKDRMEGTDKIQSPQVPEMMELSETRFANVVKRPKKSGSKASDTNQGPRECILLLGWRPNVIDMIQEYDNYLGPGSVLEILSDTSLEERVSHNKLLKNVRVSHRIGNPMDYETLKETILNIQSSMKDEDITLSIAVIFDREWLLGDASMTEQKSVYSILLAENICNKFGVKVQNLVAEIVDSKLGKQMSRIKPSVTYIAGEELMSLVTAQVAENSELNEVWKDILDAEGDEIYVKDIGLYMREGENPTFWELSERAYLRREVAIGYVKNNKKVMNPIPKSEPLSLELMDSLIVISELEGEHVQHPTPKPPAIL</sequence>
<dbReference type="GO" id="GO:0006813">
    <property type="term" value="P:potassium ion transport"/>
    <property type="evidence" value="ECO:0007669"/>
    <property type="project" value="InterPro"/>
</dbReference>
<evidence type="ECO:0000256" key="6">
    <source>
        <dbReference type="SAM" id="Phobius"/>
    </source>
</evidence>
<evidence type="ECO:0000256" key="5">
    <source>
        <dbReference type="ARBA" id="ARBA00023136"/>
    </source>
</evidence>
<evidence type="ECO:0000256" key="2">
    <source>
        <dbReference type="ARBA" id="ARBA00008577"/>
    </source>
</evidence>
<dbReference type="STRING" id="3818.A0A445AIU2"/>
<dbReference type="SUPFAM" id="SSF81324">
    <property type="entry name" value="Voltage-gated potassium channels"/>
    <property type="match status" value="1"/>
</dbReference>
<dbReference type="InterPro" id="IPR044849">
    <property type="entry name" value="CASTOR/POLLUX/SYM8-like"/>
</dbReference>
<dbReference type="OrthoDB" id="1923901at2759"/>
<evidence type="ECO:0000313" key="8">
    <source>
        <dbReference type="EMBL" id="RYR26359.1"/>
    </source>
</evidence>
<dbReference type="PANTHER" id="PTHR31563">
    <property type="entry name" value="ION CHANNEL POLLUX-RELATED"/>
    <property type="match status" value="1"/>
</dbReference>
<evidence type="ECO:0000313" key="9">
    <source>
        <dbReference type="Proteomes" id="UP000289738"/>
    </source>
</evidence>
<dbReference type="PANTHER" id="PTHR31563:SF13">
    <property type="entry name" value="ION CHANNEL POLLUX-LIKE 1-RELATED"/>
    <property type="match status" value="1"/>
</dbReference>
<keyword evidence="5 6" id="KW-0472">Membrane</keyword>
<name>A0A445AIU2_ARAHY</name>
<evidence type="ECO:0000259" key="7">
    <source>
        <dbReference type="PROSITE" id="PS51201"/>
    </source>
</evidence>
<dbReference type="Gramene" id="arahy.Tifrunner.gnm2.ann2.Ah12g290400.1">
    <property type="protein sequence ID" value="arahy.Tifrunner.gnm2.ann2.Ah12g290400.1-CDS"/>
    <property type="gene ID" value="arahy.Tifrunner.gnm2.ann2.Ah12g290400"/>
</dbReference>
<dbReference type="GO" id="GO:0016020">
    <property type="term" value="C:membrane"/>
    <property type="evidence" value="ECO:0007669"/>
    <property type="project" value="UniProtKB-SubCell"/>
</dbReference>
<dbReference type="InterPro" id="IPR010420">
    <property type="entry name" value="CASTOR/POLLUX/SYM8_dom"/>
</dbReference>
<proteinExistence type="inferred from homology"/>
<gene>
    <name evidence="8" type="ORF">Ahy_B02g060595</name>
</gene>
<comment type="subcellular location">
    <subcellularLocation>
        <location evidence="1">Membrane</location>
        <topology evidence="1">Multi-pass membrane protein</topology>
    </subcellularLocation>
</comment>
<comment type="caution">
    <text evidence="8">The sequence shown here is derived from an EMBL/GenBank/DDBJ whole genome shotgun (WGS) entry which is preliminary data.</text>
</comment>
<feature type="transmembrane region" description="Helical" evidence="6">
    <location>
        <begin position="221"/>
        <end position="241"/>
    </location>
</feature>
<dbReference type="SMR" id="A0A445AIU2"/>
<feature type="domain" description="RCK N-terminal" evidence="7">
    <location>
        <begin position="263"/>
        <end position="412"/>
    </location>
</feature>
<evidence type="ECO:0000256" key="4">
    <source>
        <dbReference type="ARBA" id="ARBA00022989"/>
    </source>
</evidence>
<dbReference type="EMBL" id="SDMP01000012">
    <property type="protein sequence ID" value="RYR26359.1"/>
    <property type="molecule type" value="Genomic_DNA"/>
</dbReference>
<keyword evidence="9" id="KW-1185">Reference proteome</keyword>
<dbReference type="SUPFAM" id="SSF116726">
    <property type="entry name" value="TrkA C-terminal domain-like"/>
    <property type="match status" value="1"/>
</dbReference>
<organism evidence="8 9">
    <name type="scientific">Arachis hypogaea</name>
    <name type="common">Peanut</name>
    <dbReference type="NCBI Taxonomy" id="3818"/>
    <lineage>
        <taxon>Eukaryota</taxon>
        <taxon>Viridiplantae</taxon>
        <taxon>Streptophyta</taxon>
        <taxon>Embryophyta</taxon>
        <taxon>Tracheophyta</taxon>
        <taxon>Spermatophyta</taxon>
        <taxon>Magnoliopsida</taxon>
        <taxon>eudicotyledons</taxon>
        <taxon>Gunneridae</taxon>
        <taxon>Pentapetalae</taxon>
        <taxon>rosids</taxon>
        <taxon>fabids</taxon>
        <taxon>Fabales</taxon>
        <taxon>Fabaceae</taxon>
        <taxon>Papilionoideae</taxon>
        <taxon>50 kb inversion clade</taxon>
        <taxon>dalbergioids sensu lato</taxon>
        <taxon>Dalbergieae</taxon>
        <taxon>Pterocarpus clade</taxon>
        <taxon>Arachis</taxon>
    </lineage>
</organism>